<evidence type="ECO:0000313" key="1">
    <source>
        <dbReference type="EMBL" id="KAE8955237.1"/>
    </source>
</evidence>
<organism evidence="1 2">
    <name type="scientific">Phytophthora rubi</name>
    <dbReference type="NCBI Taxonomy" id="129364"/>
    <lineage>
        <taxon>Eukaryota</taxon>
        <taxon>Sar</taxon>
        <taxon>Stramenopiles</taxon>
        <taxon>Oomycota</taxon>
        <taxon>Peronosporomycetes</taxon>
        <taxon>Peronosporales</taxon>
        <taxon>Peronosporaceae</taxon>
        <taxon>Phytophthora</taxon>
    </lineage>
</organism>
<dbReference type="OrthoDB" id="122693at2759"/>
<proteinExistence type="predicted"/>
<reference evidence="1 2" key="1">
    <citation type="submission" date="2018-09" db="EMBL/GenBank/DDBJ databases">
        <title>Genomic investigation of the strawberry pathogen Phytophthora fragariae indicates pathogenicity is determined by transcriptional variation in three key races.</title>
        <authorList>
            <person name="Adams T.M."/>
            <person name="Armitage A.D."/>
            <person name="Sobczyk M.K."/>
            <person name="Bates H.J."/>
            <person name="Dunwell J.M."/>
            <person name="Nellist C.F."/>
            <person name="Harrison R.J."/>
        </authorList>
    </citation>
    <scope>NUCLEOTIDE SEQUENCE [LARGE SCALE GENOMIC DNA]</scope>
    <source>
        <strain evidence="1 2">SCRP324</strain>
    </source>
</reference>
<dbReference type="Proteomes" id="UP000435112">
    <property type="component" value="Unassembled WGS sequence"/>
</dbReference>
<sequence length="44" mass="4644">EIMTTTFNLFVGLSLIAGALLAYDTTCAGPYKVMNSNHQHSVGG</sequence>
<protein>
    <submittedName>
        <fullName evidence="1">Uncharacterized protein</fullName>
    </submittedName>
</protein>
<dbReference type="AlphaFoldDB" id="A0A6A3GFK4"/>
<accession>A0A6A3GFK4</accession>
<dbReference type="EMBL" id="QXFU01009213">
    <property type="protein sequence ID" value="KAE8955237.1"/>
    <property type="molecule type" value="Genomic_DNA"/>
</dbReference>
<feature type="non-terminal residue" evidence="1">
    <location>
        <position position="1"/>
    </location>
</feature>
<name>A0A6A3GFK4_9STRA</name>
<evidence type="ECO:0000313" key="2">
    <source>
        <dbReference type="Proteomes" id="UP000435112"/>
    </source>
</evidence>
<comment type="caution">
    <text evidence="1">The sequence shown here is derived from an EMBL/GenBank/DDBJ whole genome shotgun (WGS) entry which is preliminary data.</text>
</comment>
<gene>
    <name evidence="1" type="ORF">PR002_g31839</name>
</gene>